<proteinExistence type="predicted"/>
<accession>A0ABD1Q0Q6</accession>
<keyword evidence="2" id="KW-1185">Reference proteome</keyword>
<evidence type="ECO:0000313" key="1">
    <source>
        <dbReference type="EMBL" id="KAL2469770.1"/>
    </source>
</evidence>
<dbReference type="PANTHER" id="PTHR48045">
    <property type="entry name" value="UDP-GLYCOSYLTRANSFERASE 72B1"/>
    <property type="match status" value="1"/>
</dbReference>
<dbReference type="SUPFAM" id="SSF53756">
    <property type="entry name" value="UDP-Glycosyltransferase/glycogen phosphorylase"/>
    <property type="match status" value="1"/>
</dbReference>
<name>A0ABD1Q0Q6_9LAMI</name>
<organism evidence="1 2">
    <name type="scientific">Abeliophyllum distichum</name>
    <dbReference type="NCBI Taxonomy" id="126358"/>
    <lineage>
        <taxon>Eukaryota</taxon>
        <taxon>Viridiplantae</taxon>
        <taxon>Streptophyta</taxon>
        <taxon>Embryophyta</taxon>
        <taxon>Tracheophyta</taxon>
        <taxon>Spermatophyta</taxon>
        <taxon>Magnoliopsida</taxon>
        <taxon>eudicotyledons</taxon>
        <taxon>Gunneridae</taxon>
        <taxon>Pentapetalae</taxon>
        <taxon>asterids</taxon>
        <taxon>lamiids</taxon>
        <taxon>Lamiales</taxon>
        <taxon>Oleaceae</taxon>
        <taxon>Forsythieae</taxon>
        <taxon>Abeliophyllum</taxon>
    </lineage>
</organism>
<protein>
    <submittedName>
        <fullName evidence="1">UDP-glycosyltransferase 84A1</fullName>
    </submittedName>
</protein>
<evidence type="ECO:0000313" key="2">
    <source>
        <dbReference type="Proteomes" id="UP001604336"/>
    </source>
</evidence>
<dbReference type="Proteomes" id="UP001604336">
    <property type="component" value="Unassembled WGS sequence"/>
</dbReference>
<dbReference type="PANTHER" id="PTHR48045:SF26">
    <property type="entry name" value="UDP-GLYCOSYLTRANSFERASE 74E2-LIKE"/>
    <property type="match status" value="1"/>
</dbReference>
<dbReference type="EMBL" id="JBFOLK010000012">
    <property type="protein sequence ID" value="KAL2469770.1"/>
    <property type="molecule type" value="Genomic_DNA"/>
</dbReference>
<comment type="caution">
    <text evidence="1">The sequence shown here is derived from an EMBL/GenBank/DDBJ whole genome shotgun (WGS) entry which is preliminary data.</text>
</comment>
<sequence>MDTFQELEHEIIEYMSKICPIKAVRGDFWSTTDNFIQWLDSKHPSTVVYVSFGSIVHLKQEQADDIAYGLLYSGLSFLWAMKPPPKELGPEPLVLPEGFLKKAGHGCQVLGDKLGIRMSRGEAEIWIIPPEDTEKCLQNATTGTNAAELKENLKRMH</sequence>
<dbReference type="AlphaFoldDB" id="A0ABD1Q0Q6"/>
<dbReference type="Gene3D" id="3.40.50.2000">
    <property type="entry name" value="Glycogen Phosphorylase B"/>
    <property type="match status" value="2"/>
</dbReference>
<gene>
    <name evidence="1" type="ORF">Adt_37906</name>
</gene>
<reference evidence="2" key="1">
    <citation type="submission" date="2024-07" db="EMBL/GenBank/DDBJ databases">
        <title>Two chromosome-level genome assemblies of Korean endemic species Abeliophyllum distichum and Forsythia ovata (Oleaceae).</title>
        <authorList>
            <person name="Jang H."/>
        </authorList>
    </citation>
    <scope>NUCLEOTIDE SEQUENCE [LARGE SCALE GENOMIC DNA]</scope>
</reference>